<feature type="coiled-coil region" evidence="1">
    <location>
        <begin position="167"/>
        <end position="194"/>
    </location>
</feature>
<dbReference type="Proteomes" id="UP000275385">
    <property type="component" value="Unassembled WGS sequence"/>
</dbReference>
<dbReference type="EMBL" id="QVQW01000038">
    <property type="protein sequence ID" value="RKU43818.1"/>
    <property type="molecule type" value="Genomic_DNA"/>
</dbReference>
<feature type="compositionally biased region" description="Polar residues" evidence="2">
    <location>
        <begin position="7"/>
        <end position="23"/>
    </location>
</feature>
<evidence type="ECO:0000313" key="5">
    <source>
        <dbReference type="Proteomes" id="UP000275385"/>
    </source>
</evidence>
<keyword evidence="3" id="KW-1133">Transmembrane helix</keyword>
<sequence length="391" mass="43112">MHHVTPLPSTASNGASQQISSSLPRPRHHITRSISELSPLHLHRHQHQHQHHHHMPRKHKERDRDDNTLYHAQSASAALALRNATGSVIPSSRGSLEVPRATPHRGTRSEAADTPQTITPEQSRRGSVLAPVLSPKDEGGTMSPTIGALLGAGFIGAGPALASARIRSTAQDREEELRQEKAKAASRASGLKQALAELNDFSNATMRRLDDSYYSVLEKVGMLQNTILGMKELAGMATETDQQFKQESEDLVKDISGQLDALGGFEDQAERIETLTTRIHNGRDKVKALGDRVEAVREKIERWERADREWQERTRRRLKTIWVFTSVLILVVVVLLIVAQYVPVGGEGTDGHYPGMGESSGRGNSTGFLAAAFNRSTHHPIDETLRVLDEL</sequence>
<dbReference type="AlphaFoldDB" id="A0A420Y7E4"/>
<keyword evidence="3" id="KW-0472">Membrane</keyword>
<feature type="region of interest" description="Disordered" evidence="2">
    <location>
        <begin position="42"/>
        <end position="65"/>
    </location>
</feature>
<keyword evidence="5" id="KW-1185">Reference proteome</keyword>
<keyword evidence="3" id="KW-0812">Transmembrane</keyword>
<feature type="region of interest" description="Disordered" evidence="2">
    <location>
        <begin position="88"/>
        <end position="140"/>
    </location>
</feature>
<feature type="coiled-coil region" evidence="1">
    <location>
        <begin position="286"/>
        <end position="313"/>
    </location>
</feature>
<feature type="region of interest" description="Disordered" evidence="2">
    <location>
        <begin position="1"/>
        <end position="27"/>
    </location>
</feature>
<dbReference type="OrthoDB" id="5419542at2759"/>
<evidence type="ECO:0000313" key="4">
    <source>
        <dbReference type="EMBL" id="RKU43818.1"/>
    </source>
</evidence>
<proteinExistence type="predicted"/>
<reference evidence="4 5" key="1">
    <citation type="submission" date="2018-08" db="EMBL/GenBank/DDBJ databases">
        <title>Draft genome of the lignicolous fungus Coniochaeta pulveracea.</title>
        <authorList>
            <person name="Borstlap C.J."/>
            <person name="De Witt R.N."/>
            <person name="Botha A."/>
            <person name="Volschenk H."/>
        </authorList>
    </citation>
    <scope>NUCLEOTIDE SEQUENCE [LARGE SCALE GENOMIC DNA]</scope>
    <source>
        <strain evidence="4 5">CAB683</strain>
    </source>
</reference>
<evidence type="ECO:0000256" key="1">
    <source>
        <dbReference type="SAM" id="Coils"/>
    </source>
</evidence>
<protein>
    <submittedName>
        <fullName evidence="4">Uncharacterized protein</fullName>
    </submittedName>
</protein>
<feature type="transmembrane region" description="Helical" evidence="3">
    <location>
        <begin position="321"/>
        <end position="342"/>
    </location>
</feature>
<comment type="caution">
    <text evidence="4">The sequence shown here is derived from an EMBL/GenBank/DDBJ whole genome shotgun (WGS) entry which is preliminary data.</text>
</comment>
<name>A0A420Y7E4_9PEZI</name>
<organism evidence="4 5">
    <name type="scientific">Coniochaeta pulveracea</name>
    <dbReference type="NCBI Taxonomy" id="177199"/>
    <lineage>
        <taxon>Eukaryota</taxon>
        <taxon>Fungi</taxon>
        <taxon>Dikarya</taxon>
        <taxon>Ascomycota</taxon>
        <taxon>Pezizomycotina</taxon>
        <taxon>Sordariomycetes</taxon>
        <taxon>Sordariomycetidae</taxon>
        <taxon>Coniochaetales</taxon>
        <taxon>Coniochaetaceae</taxon>
        <taxon>Coniochaeta</taxon>
    </lineage>
</organism>
<dbReference type="STRING" id="177199.A0A420Y7E4"/>
<evidence type="ECO:0000256" key="2">
    <source>
        <dbReference type="SAM" id="MobiDB-lite"/>
    </source>
</evidence>
<gene>
    <name evidence="4" type="ORF">DL546_006795</name>
</gene>
<keyword evidence="1" id="KW-0175">Coiled coil</keyword>
<feature type="compositionally biased region" description="Basic residues" evidence="2">
    <location>
        <begin position="42"/>
        <end position="61"/>
    </location>
</feature>
<accession>A0A420Y7E4</accession>
<evidence type="ECO:0000256" key="3">
    <source>
        <dbReference type="SAM" id="Phobius"/>
    </source>
</evidence>